<feature type="domain" description="Endonuclease/exonuclease/phosphatase" evidence="9">
    <location>
        <begin position="11"/>
        <end position="245"/>
    </location>
</feature>
<keyword evidence="8" id="KW-0234">DNA repair</keyword>
<gene>
    <name evidence="10" type="ORF">DB32_001386</name>
</gene>
<protein>
    <recommendedName>
        <fullName evidence="9">Endonuclease/exonuclease/phosphatase domain-containing protein</fullName>
    </recommendedName>
</protein>
<evidence type="ECO:0000256" key="1">
    <source>
        <dbReference type="ARBA" id="ARBA00001936"/>
    </source>
</evidence>
<dbReference type="GO" id="GO:0070260">
    <property type="term" value="F:5'-tyrosyl-DNA phosphodiesterase activity"/>
    <property type="evidence" value="ECO:0007669"/>
    <property type="project" value="TreeGrafter"/>
</dbReference>
<dbReference type="OrthoDB" id="490222at2"/>
<reference evidence="10 11" key="1">
    <citation type="submission" date="2015-03" db="EMBL/GenBank/DDBJ databases">
        <title>Genome assembly of Sandaracinus amylolyticus DSM 53668.</title>
        <authorList>
            <person name="Sharma G."/>
            <person name="Subramanian S."/>
        </authorList>
    </citation>
    <scope>NUCLEOTIDE SEQUENCE [LARGE SCALE GENOMIC DNA]</scope>
    <source>
        <strain evidence="10 11">DSM 53668</strain>
    </source>
</reference>
<evidence type="ECO:0000313" key="10">
    <source>
        <dbReference type="EMBL" id="AKF04237.1"/>
    </source>
</evidence>
<dbReference type="GO" id="GO:0006302">
    <property type="term" value="P:double-strand break repair"/>
    <property type="evidence" value="ECO:0007669"/>
    <property type="project" value="TreeGrafter"/>
</dbReference>
<keyword evidence="6" id="KW-0378">Hydrolase</keyword>
<dbReference type="InterPro" id="IPR051547">
    <property type="entry name" value="TDP2-like"/>
</dbReference>
<evidence type="ECO:0000256" key="7">
    <source>
        <dbReference type="ARBA" id="ARBA00022842"/>
    </source>
</evidence>
<comment type="cofactor">
    <cofactor evidence="2">
        <name>Mg(2+)</name>
        <dbReference type="ChEBI" id="CHEBI:18420"/>
    </cofactor>
</comment>
<dbReference type="GO" id="GO:0005737">
    <property type="term" value="C:cytoplasm"/>
    <property type="evidence" value="ECO:0007669"/>
    <property type="project" value="TreeGrafter"/>
</dbReference>
<dbReference type="STRING" id="927083.DB32_001386"/>
<comment type="cofactor">
    <cofactor evidence="1">
        <name>Mn(2+)</name>
        <dbReference type="ChEBI" id="CHEBI:29035"/>
    </cofactor>
</comment>
<dbReference type="GO" id="GO:0046872">
    <property type="term" value="F:metal ion binding"/>
    <property type="evidence" value="ECO:0007669"/>
    <property type="project" value="UniProtKB-KW"/>
</dbReference>
<dbReference type="Gene3D" id="3.60.10.10">
    <property type="entry name" value="Endonuclease/exonuclease/phosphatase"/>
    <property type="match status" value="1"/>
</dbReference>
<evidence type="ECO:0000256" key="4">
    <source>
        <dbReference type="ARBA" id="ARBA00022723"/>
    </source>
</evidence>
<dbReference type="PANTHER" id="PTHR15822">
    <property type="entry name" value="TRAF AND TNF RECEPTOR-ASSOCIATED PROTEIN"/>
    <property type="match status" value="1"/>
</dbReference>
<evidence type="ECO:0000259" key="9">
    <source>
        <dbReference type="Pfam" id="PF03372"/>
    </source>
</evidence>
<evidence type="ECO:0000256" key="3">
    <source>
        <dbReference type="ARBA" id="ARBA00022722"/>
    </source>
</evidence>
<dbReference type="InterPro" id="IPR036691">
    <property type="entry name" value="Endo/exonu/phosph_ase_sf"/>
</dbReference>
<evidence type="ECO:0000256" key="8">
    <source>
        <dbReference type="ARBA" id="ARBA00023204"/>
    </source>
</evidence>
<evidence type="ECO:0000256" key="5">
    <source>
        <dbReference type="ARBA" id="ARBA00022763"/>
    </source>
</evidence>
<proteinExistence type="predicted"/>
<dbReference type="KEGG" id="samy:DB32_001386"/>
<dbReference type="Pfam" id="PF03372">
    <property type="entry name" value="Exo_endo_phos"/>
    <property type="match status" value="1"/>
</dbReference>
<keyword evidence="4" id="KW-0479">Metal-binding</keyword>
<keyword evidence="11" id="KW-1185">Reference proteome</keyword>
<dbReference type="AlphaFoldDB" id="A0A0F6W0C4"/>
<dbReference type="RefSeq" id="WP_053231596.1">
    <property type="nucleotide sequence ID" value="NZ_CP011125.1"/>
</dbReference>
<keyword evidence="3" id="KW-0540">Nuclease</keyword>
<name>A0A0F6W0C4_9BACT</name>
<evidence type="ECO:0000313" key="11">
    <source>
        <dbReference type="Proteomes" id="UP000034883"/>
    </source>
</evidence>
<evidence type="ECO:0000256" key="2">
    <source>
        <dbReference type="ARBA" id="ARBA00001946"/>
    </source>
</evidence>
<dbReference type="GO" id="GO:0004518">
    <property type="term" value="F:nuclease activity"/>
    <property type="evidence" value="ECO:0007669"/>
    <property type="project" value="UniProtKB-KW"/>
</dbReference>
<dbReference type="InterPro" id="IPR005135">
    <property type="entry name" value="Endo/exonuclease/phosphatase"/>
</dbReference>
<keyword evidence="5" id="KW-0227">DNA damage</keyword>
<organism evidence="10 11">
    <name type="scientific">Sandaracinus amylolyticus</name>
    <dbReference type="NCBI Taxonomy" id="927083"/>
    <lineage>
        <taxon>Bacteria</taxon>
        <taxon>Pseudomonadati</taxon>
        <taxon>Myxococcota</taxon>
        <taxon>Polyangia</taxon>
        <taxon>Polyangiales</taxon>
        <taxon>Sandaracinaceae</taxon>
        <taxon>Sandaracinus</taxon>
    </lineage>
</organism>
<dbReference type="PANTHER" id="PTHR15822:SF4">
    <property type="entry name" value="TYROSYL-DNA PHOSPHODIESTERASE 2"/>
    <property type="match status" value="1"/>
</dbReference>
<keyword evidence="7" id="KW-0460">Magnesium</keyword>
<evidence type="ECO:0000256" key="6">
    <source>
        <dbReference type="ARBA" id="ARBA00022801"/>
    </source>
</evidence>
<sequence length="254" mass="28093">MPTANDELRLLTWNVDGLDESQLGDRMERLCLEILIGGDLARAASGAPTAPMPHVLALQEVVRVAHRAYFAPHLAAAGFTLWPDTPIDREHYEVIAARAPWTIEHCERRAFADSPLARAGTIATLRHAPSDRRLVVITAHMESLRSGGESRLAQAREIATWMRDAREGAVFAGDTNLRESEWDVLAPELGVHDVFLELGAPKSARATWRPENDRRSGLRFDRVWTSGSIEARSMRLRSVPRASDHAGVEVSLAV</sequence>
<dbReference type="GO" id="GO:0003697">
    <property type="term" value="F:single-stranded DNA binding"/>
    <property type="evidence" value="ECO:0007669"/>
    <property type="project" value="TreeGrafter"/>
</dbReference>
<dbReference type="SUPFAM" id="SSF56219">
    <property type="entry name" value="DNase I-like"/>
    <property type="match status" value="1"/>
</dbReference>
<dbReference type="EMBL" id="CP011125">
    <property type="protein sequence ID" value="AKF04237.1"/>
    <property type="molecule type" value="Genomic_DNA"/>
</dbReference>
<dbReference type="Proteomes" id="UP000034883">
    <property type="component" value="Chromosome"/>
</dbReference>
<accession>A0A0F6W0C4</accession>